<proteinExistence type="predicted"/>
<dbReference type="EMBL" id="CP017834">
    <property type="protein sequence ID" value="APJ02949.1"/>
    <property type="molecule type" value="Genomic_DNA"/>
</dbReference>
<gene>
    <name evidence="3" type="ORF">AXG55_03075</name>
</gene>
<keyword evidence="4" id="KW-1185">Reference proteome</keyword>
<evidence type="ECO:0008006" key="5">
    <source>
        <dbReference type="Google" id="ProtNLM"/>
    </source>
</evidence>
<sequence>MRGSLKILIFIFFISYFSNNYAQVDPTIPIPQRNLQNTLINPIINSNPFIGETPVQAPPPKTPQKVTPNSQKQDKAKEQNQILKKEEVKEKPKEEVKEKPKEEVKEQAKEQAKEKTPEKEEPKGDAEDGLFGSFRIGPMVGFGVTMGPNISIESKLFHYLGFSISYGAYNNLNLFNIPNLQSMINGQSTDFQLNSLLMNYSQLEGKISIFPFGGSFFIGAAYGQRKIEINSVGTINLTITGIPTRLSTNFDEIVQINSTYWTPQMGWLATWGGKFGWFAVGSEFGVQLTLQSSVTTSTTFLDPTVQQYVPLALQSPEYTSFNNQISSTLTNTLKNTPLPYWNILKIGWMF</sequence>
<dbReference type="AlphaFoldDB" id="A0A1L4CYC0"/>
<accession>A0A1L4CYC0</accession>
<feature type="region of interest" description="Disordered" evidence="1">
    <location>
        <begin position="50"/>
        <end position="130"/>
    </location>
</feature>
<dbReference type="KEGG" id="saqi:AXG55_03075"/>
<feature type="compositionally biased region" description="Basic and acidic residues" evidence="1">
    <location>
        <begin position="72"/>
        <end position="126"/>
    </location>
</feature>
<dbReference type="STRING" id="1915309.AXG55_03075"/>
<dbReference type="Proteomes" id="UP000184731">
    <property type="component" value="Chromosome"/>
</dbReference>
<feature type="signal peptide" evidence="2">
    <location>
        <begin position="1"/>
        <end position="22"/>
    </location>
</feature>
<evidence type="ECO:0000313" key="3">
    <source>
        <dbReference type="EMBL" id="APJ02949.1"/>
    </source>
</evidence>
<protein>
    <recommendedName>
        <fullName evidence="5">Outer membrane protein beta-barrel domain-containing protein</fullName>
    </recommendedName>
</protein>
<evidence type="ECO:0000256" key="1">
    <source>
        <dbReference type="SAM" id="MobiDB-lite"/>
    </source>
</evidence>
<evidence type="ECO:0000256" key="2">
    <source>
        <dbReference type="SAM" id="SignalP"/>
    </source>
</evidence>
<feature type="chain" id="PRO_5012024145" description="Outer membrane protein beta-barrel domain-containing protein" evidence="2">
    <location>
        <begin position="23"/>
        <end position="350"/>
    </location>
</feature>
<keyword evidence="2" id="KW-0732">Signal</keyword>
<evidence type="ECO:0000313" key="4">
    <source>
        <dbReference type="Proteomes" id="UP000184731"/>
    </source>
</evidence>
<dbReference type="OrthoDB" id="5290422at2"/>
<reference evidence="3 4" key="1">
    <citation type="submission" date="2016-10" db="EMBL/GenBank/DDBJ databases">
        <title>Silvanigrella aquatica sp. nov., isolated from a freshwater lake located in the Black Forest, Germany, description of Silvanigrellaceae fam. nov., Silvanigrellales ord. nov., reclassification of the order Bdellovibrionales in the class Oligoflexia, reclassification of the families Bacteriovoracaceae and Halobacteriovoraceae in the new order Bacteriovoracales ord. nov., and reclassification of the family Pseudobacteriovoracaceae in the order Oligoflexiales.</title>
        <authorList>
            <person name="Hahn M.W."/>
            <person name="Schmidt J."/>
            <person name="Koll U."/>
            <person name="Rohde M."/>
            <person name="Verbag S."/>
            <person name="Pitt A."/>
            <person name="Nakai R."/>
            <person name="Naganuma T."/>
            <person name="Lang E."/>
        </authorList>
    </citation>
    <scope>NUCLEOTIDE SEQUENCE [LARGE SCALE GENOMIC DNA]</scope>
    <source>
        <strain evidence="3 4">MWH-Nonnen-W8red</strain>
    </source>
</reference>
<dbReference type="RefSeq" id="WP_148696663.1">
    <property type="nucleotide sequence ID" value="NZ_CP017834.1"/>
</dbReference>
<organism evidence="3 4">
    <name type="scientific">Silvanigrella aquatica</name>
    <dbReference type="NCBI Taxonomy" id="1915309"/>
    <lineage>
        <taxon>Bacteria</taxon>
        <taxon>Pseudomonadati</taxon>
        <taxon>Bdellovibrionota</taxon>
        <taxon>Oligoflexia</taxon>
        <taxon>Silvanigrellales</taxon>
        <taxon>Silvanigrellaceae</taxon>
        <taxon>Silvanigrella</taxon>
    </lineage>
</organism>
<name>A0A1L4CYC0_9BACT</name>